<evidence type="ECO:0000313" key="4">
    <source>
        <dbReference type="Proteomes" id="UP000631114"/>
    </source>
</evidence>
<proteinExistence type="predicted"/>
<protein>
    <submittedName>
        <fullName evidence="3">Uncharacterized protein</fullName>
    </submittedName>
</protein>
<feature type="signal peptide" evidence="2">
    <location>
        <begin position="1"/>
        <end position="28"/>
    </location>
</feature>
<accession>A0A835IQZ2</accession>
<sequence length="91" mass="10682">MNWRLTFVFVIFNFVILLGNYRPPKVETENWFASPPIAVQEVEEIMDVHETNNEDDYYAYEGYDTDDGDDDEDTYAYDSSESDSAIIFEDE</sequence>
<gene>
    <name evidence="3" type="ORF">IFM89_029169</name>
</gene>
<keyword evidence="4" id="KW-1185">Reference proteome</keyword>
<feature type="chain" id="PRO_5032419170" evidence="2">
    <location>
        <begin position="29"/>
        <end position="91"/>
    </location>
</feature>
<dbReference type="Proteomes" id="UP000631114">
    <property type="component" value="Unassembled WGS sequence"/>
</dbReference>
<organism evidence="3 4">
    <name type="scientific">Coptis chinensis</name>
    <dbReference type="NCBI Taxonomy" id="261450"/>
    <lineage>
        <taxon>Eukaryota</taxon>
        <taxon>Viridiplantae</taxon>
        <taxon>Streptophyta</taxon>
        <taxon>Embryophyta</taxon>
        <taxon>Tracheophyta</taxon>
        <taxon>Spermatophyta</taxon>
        <taxon>Magnoliopsida</taxon>
        <taxon>Ranunculales</taxon>
        <taxon>Ranunculaceae</taxon>
        <taxon>Coptidoideae</taxon>
        <taxon>Coptis</taxon>
    </lineage>
</organism>
<keyword evidence="2" id="KW-0732">Signal</keyword>
<dbReference type="EMBL" id="JADFTS010000002">
    <property type="protein sequence ID" value="KAF9621949.1"/>
    <property type="molecule type" value="Genomic_DNA"/>
</dbReference>
<evidence type="ECO:0000313" key="3">
    <source>
        <dbReference type="EMBL" id="KAF9621949.1"/>
    </source>
</evidence>
<name>A0A835IQZ2_9MAGN</name>
<reference evidence="3 4" key="1">
    <citation type="submission" date="2020-10" db="EMBL/GenBank/DDBJ databases">
        <title>The Coptis chinensis genome and diversification of protoberbering-type alkaloids.</title>
        <authorList>
            <person name="Wang B."/>
            <person name="Shu S."/>
            <person name="Song C."/>
            <person name="Liu Y."/>
        </authorList>
    </citation>
    <scope>NUCLEOTIDE SEQUENCE [LARGE SCALE GENOMIC DNA]</scope>
    <source>
        <strain evidence="3">HL-2020</strain>
        <tissue evidence="3">Leaf</tissue>
    </source>
</reference>
<feature type="region of interest" description="Disordered" evidence="1">
    <location>
        <begin position="56"/>
        <end position="83"/>
    </location>
</feature>
<comment type="caution">
    <text evidence="3">The sequence shown here is derived from an EMBL/GenBank/DDBJ whole genome shotgun (WGS) entry which is preliminary data.</text>
</comment>
<feature type="compositionally biased region" description="Acidic residues" evidence="1">
    <location>
        <begin position="56"/>
        <end position="75"/>
    </location>
</feature>
<evidence type="ECO:0000256" key="1">
    <source>
        <dbReference type="SAM" id="MobiDB-lite"/>
    </source>
</evidence>
<dbReference type="AlphaFoldDB" id="A0A835IQZ2"/>
<evidence type="ECO:0000256" key="2">
    <source>
        <dbReference type="SAM" id="SignalP"/>
    </source>
</evidence>